<dbReference type="GO" id="GO:0005930">
    <property type="term" value="C:axoneme"/>
    <property type="evidence" value="ECO:0007669"/>
    <property type="project" value="UniProtKB-SubCell"/>
</dbReference>
<dbReference type="STRING" id="145388.A0A0D2L976"/>
<organism evidence="5 6">
    <name type="scientific">Monoraphidium neglectum</name>
    <dbReference type="NCBI Taxonomy" id="145388"/>
    <lineage>
        <taxon>Eukaryota</taxon>
        <taxon>Viridiplantae</taxon>
        <taxon>Chlorophyta</taxon>
        <taxon>core chlorophytes</taxon>
        <taxon>Chlorophyceae</taxon>
        <taxon>CS clade</taxon>
        <taxon>Sphaeropleales</taxon>
        <taxon>Selenastraceae</taxon>
        <taxon>Monoraphidium</taxon>
    </lineage>
</organism>
<gene>
    <name evidence="5" type="ORF">MNEG_4553</name>
</gene>
<feature type="compositionally biased region" description="Low complexity" evidence="4">
    <location>
        <begin position="612"/>
        <end position="625"/>
    </location>
</feature>
<dbReference type="OrthoDB" id="540763at2759"/>
<dbReference type="KEGG" id="mng:MNEG_4553"/>
<sequence length="894" mass="93781">MHAPDATARAASSSSAGSTPWSWDRLPEAAAQIVLHYLIQGHAKTARLVCSAWRDTLDGQATRVTLMTWPGRRYAPCDAAGPSRSREAPAAAGPGPLWPVHVAAPNATAVDLSPLPPDGEGGQLVALLQDVARLTGGRREVLVYLHPTEQPRQRPAQLLTQLTLGWGAIALGESAVATASAPRRSRRLQQQQQQQQQQQLRSISYGHRLELPEAISSLTTLRALSILGPSANYSLAEPHLFAHPGAALPPALSRLGPRLESLAVEGLVLPRRQLAAFSALTRLALTGWDAVTKMTVHLHKLTALTDLDLSLDNSAPDPAAAGHLLRAVLQEIARLRPLRRLRLYWGPLEDVVLADALAPASAAHGRSLARLDTDIFYFAASPAELAPLSQLAALRELRLIGLPRMDPPEPDSEGEDWEEQVAAARAAAAAAAAAPPPRLLPAGLEGVTSLELSAMELILPERIVLGAGEGLRQLQLDTNGGLRHLPADLAACRSLTSLRISGAPLRDGLPGWVSELTGLQELSLSGARLSEVPAWLPDLPRLTLLKLSYDAILIKCQPQAGAPPPLQRLSLTVADAPLSDSNDSNDSDDSNGSHDPLAALMGPLLGRGASTGGRPAAAGAVHGPGPRQGGAYGAAPGRAPGGGPAPASGGVVGLRDLNLGGLKLPEPGRLRMMNWVAGLRWLRVLAARYCGLERLPDGLPPSLQDLDVSFNQIRDLPSDLSNLVDLEILNVACNPFRSLPAGVTRLHCLRELHVNHSKLEELPVNMGAMVSLEDVYASSNPGLSSLPPCLGAAPALRQLHLSDTAIGGLPQEWLPQGGRPRASRQAGGARGGGGVIAVLPALALLTLPPAALSRDPVVAAFKARGVAAVADGCIDIGSGGGAEDDEDDDSDEWE</sequence>
<dbReference type="InterPro" id="IPR050216">
    <property type="entry name" value="LRR_domain-containing"/>
</dbReference>
<keyword evidence="2" id="KW-0433">Leucine-rich repeat</keyword>
<dbReference type="PANTHER" id="PTHR48051">
    <property type="match status" value="1"/>
</dbReference>
<dbReference type="PROSITE" id="PS51450">
    <property type="entry name" value="LRR"/>
    <property type="match status" value="1"/>
</dbReference>
<dbReference type="RefSeq" id="XP_013902423.1">
    <property type="nucleotide sequence ID" value="XM_014046969.1"/>
</dbReference>
<dbReference type="AlphaFoldDB" id="A0A0D2L976"/>
<dbReference type="EMBL" id="KK100857">
    <property type="protein sequence ID" value="KIZ03404.1"/>
    <property type="molecule type" value="Genomic_DNA"/>
</dbReference>
<dbReference type="InterPro" id="IPR003591">
    <property type="entry name" value="Leu-rich_rpt_typical-subtyp"/>
</dbReference>
<evidence type="ECO:0000256" key="1">
    <source>
        <dbReference type="ARBA" id="ARBA00004430"/>
    </source>
</evidence>
<reference evidence="5 6" key="1">
    <citation type="journal article" date="2013" name="BMC Genomics">
        <title>Reconstruction of the lipid metabolism for the microalga Monoraphidium neglectum from its genome sequence reveals characteristics suitable for biofuel production.</title>
        <authorList>
            <person name="Bogen C."/>
            <person name="Al-Dilaimi A."/>
            <person name="Albersmeier A."/>
            <person name="Wichmann J."/>
            <person name="Grundmann M."/>
            <person name="Rupp O."/>
            <person name="Lauersen K.J."/>
            <person name="Blifernez-Klassen O."/>
            <person name="Kalinowski J."/>
            <person name="Goesmann A."/>
            <person name="Mussgnug J.H."/>
            <person name="Kruse O."/>
        </authorList>
    </citation>
    <scope>NUCLEOTIDE SEQUENCE [LARGE SCALE GENOMIC DNA]</scope>
    <source>
        <strain evidence="5 6">SAG 48.87</strain>
    </source>
</reference>
<dbReference type="SMART" id="SM00364">
    <property type="entry name" value="LRR_BAC"/>
    <property type="match status" value="3"/>
</dbReference>
<dbReference type="Proteomes" id="UP000054498">
    <property type="component" value="Unassembled WGS sequence"/>
</dbReference>
<protein>
    <submittedName>
        <fullName evidence="5">Disease resistance protein (TIR-NBS-LRR class), putative</fullName>
    </submittedName>
</protein>
<evidence type="ECO:0000256" key="3">
    <source>
        <dbReference type="ARBA" id="ARBA00022737"/>
    </source>
</evidence>
<evidence type="ECO:0000313" key="5">
    <source>
        <dbReference type="EMBL" id="KIZ03404.1"/>
    </source>
</evidence>
<dbReference type="SMART" id="SM00369">
    <property type="entry name" value="LRR_TYP"/>
    <property type="match status" value="4"/>
</dbReference>
<accession>A0A0D2L976</accession>
<comment type="subcellular location">
    <subcellularLocation>
        <location evidence="1">Cytoplasm</location>
        <location evidence="1">Cytoskeleton</location>
        <location evidence="1">Cilium axoneme</location>
    </subcellularLocation>
</comment>
<dbReference type="Gene3D" id="3.80.10.10">
    <property type="entry name" value="Ribonuclease Inhibitor"/>
    <property type="match status" value="2"/>
</dbReference>
<feature type="region of interest" description="Disordered" evidence="4">
    <location>
        <begin position="576"/>
        <end position="647"/>
    </location>
</feature>
<dbReference type="InterPro" id="IPR032675">
    <property type="entry name" value="LRR_dom_sf"/>
</dbReference>
<proteinExistence type="predicted"/>
<evidence type="ECO:0000313" key="6">
    <source>
        <dbReference type="Proteomes" id="UP000054498"/>
    </source>
</evidence>
<dbReference type="GeneID" id="25737430"/>
<keyword evidence="3" id="KW-0677">Repeat</keyword>
<name>A0A0D2L976_9CHLO</name>
<evidence type="ECO:0000256" key="4">
    <source>
        <dbReference type="SAM" id="MobiDB-lite"/>
    </source>
</evidence>
<dbReference type="PANTHER" id="PTHR48051:SF1">
    <property type="entry name" value="RAS SUPPRESSOR PROTEIN 1"/>
    <property type="match status" value="1"/>
</dbReference>
<dbReference type="Pfam" id="PF00560">
    <property type="entry name" value="LRR_1"/>
    <property type="match status" value="1"/>
</dbReference>
<dbReference type="InterPro" id="IPR001611">
    <property type="entry name" value="Leu-rich_rpt"/>
</dbReference>
<keyword evidence="6" id="KW-1185">Reference proteome</keyword>
<feature type="region of interest" description="Disordered" evidence="4">
    <location>
        <begin position="1"/>
        <end position="21"/>
    </location>
</feature>
<evidence type="ECO:0000256" key="2">
    <source>
        <dbReference type="ARBA" id="ARBA00022614"/>
    </source>
</evidence>
<dbReference type="SUPFAM" id="SSF52058">
    <property type="entry name" value="L domain-like"/>
    <property type="match status" value="1"/>
</dbReference>